<dbReference type="EMBL" id="SPHZ02000008">
    <property type="protein sequence ID" value="KAF0903037.1"/>
    <property type="molecule type" value="Genomic_DNA"/>
</dbReference>
<protein>
    <submittedName>
        <fullName evidence="2">Uncharacterized protein</fullName>
    </submittedName>
</protein>
<evidence type="ECO:0000256" key="1">
    <source>
        <dbReference type="SAM" id="MobiDB-lite"/>
    </source>
</evidence>
<reference evidence="2 3" key="1">
    <citation type="submission" date="2019-11" db="EMBL/GenBank/DDBJ databases">
        <title>Whole genome sequence of Oryza granulata.</title>
        <authorList>
            <person name="Li W."/>
        </authorList>
    </citation>
    <scope>NUCLEOTIDE SEQUENCE [LARGE SCALE GENOMIC DNA]</scope>
    <source>
        <strain evidence="3">cv. Menghai</strain>
        <tissue evidence="2">Leaf</tissue>
    </source>
</reference>
<gene>
    <name evidence="2" type="ORF">E2562_024029</name>
</gene>
<feature type="region of interest" description="Disordered" evidence="1">
    <location>
        <begin position="75"/>
        <end position="102"/>
    </location>
</feature>
<dbReference type="AlphaFoldDB" id="A0A6G1CSH0"/>
<evidence type="ECO:0000313" key="3">
    <source>
        <dbReference type="Proteomes" id="UP000479710"/>
    </source>
</evidence>
<proteinExistence type="predicted"/>
<organism evidence="2 3">
    <name type="scientific">Oryza meyeriana var. granulata</name>
    <dbReference type="NCBI Taxonomy" id="110450"/>
    <lineage>
        <taxon>Eukaryota</taxon>
        <taxon>Viridiplantae</taxon>
        <taxon>Streptophyta</taxon>
        <taxon>Embryophyta</taxon>
        <taxon>Tracheophyta</taxon>
        <taxon>Spermatophyta</taxon>
        <taxon>Magnoliopsida</taxon>
        <taxon>Liliopsida</taxon>
        <taxon>Poales</taxon>
        <taxon>Poaceae</taxon>
        <taxon>BOP clade</taxon>
        <taxon>Oryzoideae</taxon>
        <taxon>Oryzeae</taxon>
        <taxon>Oryzinae</taxon>
        <taxon>Oryza</taxon>
        <taxon>Oryza meyeriana</taxon>
    </lineage>
</organism>
<name>A0A6G1CSH0_9ORYZ</name>
<evidence type="ECO:0000313" key="2">
    <source>
        <dbReference type="EMBL" id="KAF0903037.1"/>
    </source>
</evidence>
<comment type="caution">
    <text evidence="2">The sequence shown here is derived from an EMBL/GenBank/DDBJ whole genome shotgun (WGS) entry which is preliminary data.</text>
</comment>
<sequence length="102" mass="10798">MGGCQIQIQPPTITAAVEVEEGGNIFATSSPWPALLSLLLCRTTLSRLHAASPPRPYLVTSPPCRVASRGRGVIVDASGPGLSARDPGHRHPPGLDLRRWPS</sequence>
<keyword evidence="3" id="KW-1185">Reference proteome</keyword>
<dbReference type="Proteomes" id="UP000479710">
    <property type="component" value="Unassembled WGS sequence"/>
</dbReference>
<accession>A0A6G1CSH0</accession>